<feature type="domain" description="C2H2-type" evidence="14">
    <location>
        <begin position="377"/>
        <end position="404"/>
    </location>
</feature>
<feature type="domain" description="KRAB" evidence="15">
    <location>
        <begin position="103"/>
        <end position="174"/>
    </location>
</feature>
<feature type="domain" description="C2H2-type" evidence="14">
    <location>
        <begin position="461"/>
        <end position="488"/>
    </location>
</feature>
<feature type="domain" description="C2H2-type" evidence="14">
    <location>
        <begin position="349"/>
        <end position="376"/>
    </location>
</feature>
<dbReference type="GO" id="GO:0000976">
    <property type="term" value="F:transcription cis-regulatory region binding"/>
    <property type="evidence" value="ECO:0007669"/>
    <property type="project" value="UniProtKB-ARBA"/>
</dbReference>
<dbReference type="GO" id="GO:0008270">
    <property type="term" value="F:zinc ion binding"/>
    <property type="evidence" value="ECO:0007669"/>
    <property type="project" value="UniProtKB-KW"/>
</dbReference>
<organism evidence="16 17">
    <name type="scientific">Equus caballus</name>
    <name type="common">Horse</name>
    <dbReference type="NCBI Taxonomy" id="9796"/>
    <lineage>
        <taxon>Eukaryota</taxon>
        <taxon>Metazoa</taxon>
        <taxon>Chordata</taxon>
        <taxon>Craniata</taxon>
        <taxon>Vertebrata</taxon>
        <taxon>Euteleostomi</taxon>
        <taxon>Mammalia</taxon>
        <taxon>Eutheria</taxon>
        <taxon>Laurasiatheria</taxon>
        <taxon>Perissodactyla</taxon>
        <taxon>Equidae</taxon>
        <taxon>Equus</taxon>
    </lineage>
</organism>
<dbReference type="GO" id="GO:0005634">
    <property type="term" value="C:nucleus"/>
    <property type="evidence" value="ECO:0000318"/>
    <property type="project" value="GO_Central"/>
</dbReference>
<reference evidence="16" key="2">
    <citation type="submission" date="2025-08" db="UniProtKB">
        <authorList>
            <consortium name="Ensembl"/>
        </authorList>
    </citation>
    <scope>IDENTIFICATION</scope>
    <source>
        <strain evidence="16">Thoroughbred</strain>
    </source>
</reference>
<evidence type="ECO:0000256" key="12">
    <source>
        <dbReference type="PROSITE-ProRule" id="PRU00042"/>
    </source>
</evidence>
<keyword evidence="11" id="KW-0539">Nucleus</keyword>
<evidence type="ECO:0000256" key="11">
    <source>
        <dbReference type="ARBA" id="ARBA00023242"/>
    </source>
</evidence>
<feature type="compositionally biased region" description="Basic and acidic residues" evidence="13">
    <location>
        <begin position="216"/>
        <end position="230"/>
    </location>
</feature>
<feature type="domain" description="C2H2-type" evidence="14">
    <location>
        <begin position="405"/>
        <end position="432"/>
    </location>
</feature>
<keyword evidence="4" id="KW-0479">Metal-binding</keyword>
<dbReference type="SMART" id="SM00349">
    <property type="entry name" value="KRAB"/>
    <property type="match status" value="1"/>
</dbReference>
<dbReference type="Gene3D" id="3.30.160.60">
    <property type="entry name" value="Classic Zinc Finger"/>
    <property type="match status" value="8"/>
</dbReference>
<evidence type="ECO:0000256" key="9">
    <source>
        <dbReference type="ARBA" id="ARBA00023125"/>
    </source>
</evidence>
<gene>
    <name evidence="16" type="primary">LOC100060687</name>
</gene>
<evidence type="ECO:0000313" key="17">
    <source>
        <dbReference type="Proteomes" id="UP000002281"/>
    </source>
</evidence>
<dbReference type="GO" id="GO:0010468">
    <property type="term" value="P:regulation of gene expression"/>
    <property type="evidence" value="ECO:0000318"/>
    <property type="project" value="GO_Central"/>
</dbReference>
<dbReference type="FunFam" id="3.30.160.60:FF:000352">
    <property type="entry name" value="zinc finger protein 3 homolog"/>
    <property type="match status" value="1"/>
</dbReference>
<dbReference type="SMART" id="SM00355">
    <property type="entry name" value="ZnF_C2H2"/>
    <property type="match status" value="8"/>
</dbReference>
<dbReference type="PaxDb" id="9796-ENSECAP00000023310"/>
<dbReference type="Ensembl" id="ENSECAT00000051500.2">
    <property type="protein sequence ID" value="ENSECAP00000023310.2"/>
    <property type="gene ID" value="ENSECAG00000032510.2"/>
</dbReference>
<feature type="compositionally biased region" description="Basic and acidic residues" evidence="13">
    <location>
        <begin position="58"/>
        <end position="68"/>
    </location>
</feature>
<dbReference type="KEGG" id="ecb:100060687"/>
<dbReference type="FunFam" id="3.30.160.60:FF:001498">
    <property type="entry name" value="Zinc finger protein 404"/>
    <property type="match status" value="2"/>
</dbReference>
<protein>
    <recommendedName>
        <fullName evidence="18">Zinc finger protein 599</fullName>
    </recommendedName>
</protein>
<keyword evidence="10" id="KW-0804">Transcription</keyword>
<dbReference type="PROSITE" id="PS00028">
    <property type="entry name" value="ZINC_FINGER_C2H2_1"/>
    <property type="match status" value="8"/>
</dbReference>
<keyword evidence="5" id="KW-0677">Repeat</keyword>
<proteinExistence type="inferred from homology"/>
<dbReference type="InterPro" id="IPR001909">
    <property type="entry name" value="KRAB"/>
</dbReference>
<dbReference type="Pfam" id="PF00096">
    <property type="entry name" value="zf-C2H2"/>
    <property type="match status" value="8"/>
</dbReference>
<dbReference type="AlphaFoldDB" id="A0A3Q2GS65"/>
<evidence type="ECO:0000256" key="4">
    <source>
        <dbReference type="ARBA" id="ARBA00022723"/>
    </source>
</evidence>
<dbReference type="PANTHER" id="PTHR19818">
    <property type="entry name" value="ZINC FINGER PROTEIN ZIC AND GLI"/>
    <property type="match status" value="1"/>
</dbReference>
<dbReference type="Bgee" id="ENSECAG00000032510">
    <property type="expression patterns" value="Expressed in testis and 1 other cell type or tissue"/>
</dbReference>
<dbReference type="InterPro" id="IPR013087">
    <property type="entry name" value="Znf_C2H2_type"/>
</dbReference>
<dbReference type="GeneTree" id="ENSGT00940000159953"/>
<dbReference type="GeneID" id="100060687"/>
<dbReference type="InterPro" id="IPR050329">
    <property type="entry name" value="GLI_C2H2-zinc-finger"/>
</dbReference>
<keyword evidence="6 12" id="KW-0863">Zinc-finger</keyword>
<accession>A0A3Q2GS65</accession>
<keyword evidence="9" id="KW-0238">DNA-binding</keyword>
<evidence type="ECO:0000256" key="3">
    <source>
        <dbReference type="ARBA" id="ARBA00006991"/>
    </source>
</evidence>
<feature type="domain" description="C2H2-type" evidence="14">
    <location>
        <begin position="489"/>
        <end position="516"/>
    </location>
</feature>
<dbReference type="Proteomes" id="UP000002281">
    <property type="component" value="Chromosome 10"/>
</dbReference>
<feature type="compositionally biased region" description="Polar residues" evidence="13">
    <location>
        <begin position="168"/>
        <end position="189"/>
    </location>
</feature>
<dbReference type="InterPro" id="IPR036051">
    <property type="entry name" value="KRAB_dom_sf"/>
</dbReference>
<dbReference type="SUPFAM" id="SSF57667">
    <property type="entry name" value="beta-beta-alpha zinc fingers"/>
    <property type="match status" value="4"/>
</dbReference>
<sequence>MRVQGWDPAVAETSGGVLVGVQLAAPGSLLRVAAPQPSAGSRAGSREALEEASWPSCKEGRPAVREAVEGSAEPLGPTSQAPGRAQGPMEAAEAPMAPLQAPVTFKDVVVTFTREEWELLDLAQRTLYWKVMLDTCRLLASLGSPAPTRELTSLPEPAQEPQAVEGGLSQSTSSGGKAEFKTTQPTASQPALLEGCSLHRSLTQEDSRVSMLGQAREQEEPSEKQEEHLRTGLVPLKETPLGKMSPECDDLGTGDSVCSNDFQELASPGDTLHECESHGSRKDPLIHRGKNSYKCKDCGKGFTKNRLLLRHQRIHTKVKLYKCRKCGKAFLKKADLTEHYSIHIGEKPYECIECGRAFSRRSHLTEHQRIHSGEKPFECMECGKAFSRRSHLTEHQRIHSGEKPYVCSECGKAFAHPSDFIRHNRTHTGEKPFECKECGKAFCDSSSVTRHMRCHSKEKPYECSECGKTYSYSSTLTTHQKIHRGVKSYKCKRCGKAFYQKGGLSQHQRTHIGDRPF</sequence>
<dbReference type="PANTHER" id="PTHR19818:SF158">
    <property type="entry name" value="C2H2-TYPE DOMAIN-CONTAINING PROTEIN-RELATED"/>
    <property type="match status" value="1"/>
</dbReference>
<dbReference type="PROSITE" id="PS50157">
    <property type="entry name" value="ZINC_FINGER_C2H2_2"/>
    <property type="match status" value="8"/>
</dbReference>
<evidence type="ECO:0000313" key="16">
    <source>
        <dbReference type="Ensembl" id="ENSECAP00000023310.2"/>
    </source>
</evidence>
<feature type="domain" description="C2H2-type" evidence="14">
    <location>
        <begin position="433"/>
        <end position="460"/>
    </location>
</feature>
<evidence type="ECO:0000259" key="15">
    <source>
        <dbReference type="PROSITE" id="PS50805"/>
    </source>
</evidence>
<feature type="domain" description="C2H2-type" evidence="14">
    <location>
        <begin position="321"/>
        <end position="348"/>
    </location>
</feature>
<dbReference type="GO" id="GO:0045944">
    <property type="term" value="P:positive regulation of transcription by RNA polymerase II"/>
    <property type="evidence" value="ECO:0007669"/>
    <property type="project" value="UniProtKB-ARBA"/>
</dbReference>
<dbReference type="InterPro" id="IPR036236">
    <property type="entry name" value="Znf_C2H2_sf"/>
</dbReference>
<feature type="region of interest" description="Disordered" evidence="13">
    <location>
        <begin position="35"/>
        <end position="92"/>
    </location>
</feature>
<keyword evidence="8" id="KW-0805">Transcription regulation</keyword>
<evidence type="ECO:0000256" key="10">
    <source>
        <dbReference type="ARBA" id="ARBA00023163"/>
    </source>
</evidence>
<dbReference type="CDD" id="cd07765">
    <property type="entry name" value="KRAB_A-box"/>
    <property type="match status" value="1"/>
</dbReference>
<evidence type="ECO:0000256" key="2">
    <source>
        <dbReference type="ARBA" id="ARBA00004123"/>
    </source>
</evidence>
<evidence type="ECO:0000256" key="8">
    <source>
        <dbReference type="ARBA" id="ARBA00023015"/>
    </source>
</evidence>
<dbReference type="FunFam" id="3.30.160.60:FF:000896">
    <property type="entry name" value="Zinc finger protein 805"/>
    <property type="match status" value="1"/>
</dbReference>
<evidence type="ECO:0000256" key="7">
    <source>
        <dbReference type="ARBA" id="ARBA00022833"/>
    </source>
</evidence>
<keyword evidence="17" id="KW-1185">Reference proteome</keyword>
<dbReference type="OrthoDB" id="9622403at2759"/>
<feature type="region of interest" description="Disordered" evidence="13">
    <location>
        <begin position="148"/>
        <end position="190"/>
    </location>
</feature>
<dbReference type="FunFam" id="3.30.160.60:FF:000099">
    <property type="entry name" value="Zinc finger protein 79"/>
    <property type="match status" value="1"/>
</dbReference>
<dbReference type="GO" id="GO:0000981">
    <property type="term" value="F:DNA-binding transcription factor activity, RNA polymerase II-specific"/>
    <property type="evidence" value="ECO:0007669"/>
    <property type="project" value="UniProtKB-ARBA"/>
</dbReference>
<dbReference type="PROSITE" id="PS50805">
    <property type="entry name" value="KRAB"/>
    <property type="match status" value="1"/>
</dbReference>
<keyword evidence="7" id="KW-0862">Zinc</keyword>
<dbReference type="RefSeq" id="XP_023505198.1">
    <property type="nucleotide sequence ID" value="XM_023649430.2"/>
</dbReference>
<dbReference type="InParanoid" id="A0A3Q2GS65"/>
<evidence type="ECO:0000256" key="1">
    <source>
        <dbReference type="ARBA" id="ARBA00003767"/>
    </source>
</evidence>
<dbReference type="FunFam" id="3.30.160.60:FF:002254">
    <property type="entry name" value="Zinc finger protein 540"/>
    <property type="match status" value="2"/>
</dbReference>
<evidence type="ECO:0000256" key="6">
    <source>
        <dbReference type="ARBA" id="ARBA00022771"/>
    </source>
</evidence>
<feature type="domain" description="C2H2-type" evidence="14">
    <location>
        <begin position="293"/>
        <end position="320"/>
    </location>
</feature>
<comment type="similarity">
    <text evidence="3">Belongs to the krueppel C2H2-type zinc-finger protein family.</text>
</comment>
<comment type="function">
    <text evidence="1">May be involved in transcriptional regulation.</text>
</comment>
<comment type="subcellular location">
    <subcellularLocation>
        <location evidence="2">Nucleus</location>
    </subcellularLocation>
</comment>
<dbReference type="Pfam" id="PF01352">
    <property type="entry name" value="KRAB"/>
    <property type="match status" value="1"/>
</dbReference>
<feature type="region of interest" description="Disordered" evidence="13">
    <location>
        <begin position="206"/>
        <end position="230"/>
    </location>
</feature>
<evidence type="ECO:0000259" key="14">
    <source>
        <dbReference type="PROSITE" id="PS50157"/>
    </source>
</evidence>
<name>A0A3Q2GS65_HORSE</name>
<evidence type="ECO:0008006" key="18">
    <source>
        <dbReference type="Google" id="ProtNLM"/>
    </source>
</evidence>
<dbReference type="FunFam" id="3.30.160.60:FF:000005">
    <property type="entry name" value="Zinc finger protein 14 homolog"/>
    <property type="match status" value="1"/>
</dbReference>
<reference evidence="16 17" key="1">
    <citation type="journal article" date="2009" name="Science">
        <title>Genome sequence, comparative analysis, and population genetics of the domestic horse.</title>
        <authorList>
            <consortium name="Broad Institute Genome Sequencing Platform"/>
            <consortium name="Broad Institute Whole Genome Assembly Team"/>
            <person name="Wade C.M."/>
            <person name="Giulotto E."/>
            <person name="Sigurdsson S."/>
            <person name="Zoli M."/>
            <person name="Gnerre S."/>
            <person name="Imsland F."/>
            <person name="Lear T.L."/>
            <person name="Adelson D.L."/>
            <person name="Bailey E."/>
            <person name="Bellone R.R."/>
            <person name="Bloecker H."/>
            <person name="Distl O."/>
            <person name="Edgar R.C."/>
            <person name="Garber M."/>
            <person name="Leeb T."/>
            <person name="Mauceli E."/>
            <person name="MacLeod J.N."/>
            <person name="Penedo M.C.T."/>
            <person name="Raison J.M."/>
            <person name="Sharpe T."/>
            <person name="Vogel J."/>
            <person name="Andersson L."/>
            <person name="Antczak D.F."/>
            <person name="Biagi T."/>
            <person name="Binns M.M."/>
            <person name="Chowdhary B.P."/>
            <person name="Coleman S.J."/>
            <person name="Della Valle G."/>
            <person name="Fryc S."/>
            <person name="Guerin G."/>
            <person name="Hasegawa T."/>
            <person name="Hill E.W."/>
            <person name="Jurka J."/>
            <person name="Kiialainen A."/>
            <person name="Lindgren G."/>
            <person name="Liu J."/>
            <person name="Magnani E."/>
            <person name="Mickelson J.R."/>
            <person name="Murray J."/>
            <person name="Nergadze S.G."/>
            <person name="Onofrio R."/>
            <person name="Pedroni S."/>
            <person name="Piras M.F."/>
            <person name="Raudsepp T."/>
            <person name="Rocchi M."/>
            <person name="Roeed K.H."/>
            <person name="Ryder O.A."/>
            <person name="Searle S."/>
            <person name="Skow L."/>
            <person name="Swinburne J.E."/>
            <person name="Syvaenen A.C."/>
            <person name="Tozaki T."/>
            <person name="Valberg S.J."/>
            <person name="Vaudin M."/>
            <person name="White J.R."/>
            <person name="Zody M.C."/>
            <person name="Lander E.S."/>
            <person name="Lindblad-Toh K."/>
        </authorList>
    </citation>
    <scope>NUCLEOTIDE SEQUENCE [LARGE SCALE GENOMIC DNA]</scope>
    <source>
        <strain evidence="16 17">Thoroughbred</strain>
    </source>
</reference>
<evidence type="ECO:0000256" key="5">
    <source>
        <dbReference type="ARBA" id="ARBA00022737"/>
    </source>
</evidence>
<dbReference type="Gene3D" id="6.10.140.140">
    <property type="match status" value="1"/>
</dbReference>
<dbReference type="SUPFAM" id="SSF109640">
    <property type="entry name" value="KRAB domain (Kruppel-associated box)"/>
    <property type="match status" value="1"/>
</dbReference>
<evidence type="ECO:0000256" key="13">
    <source>
        <dbReference type="SAM" id="MobiDB-lite"/>
    </source>
</evidence>
<reference evidence="16" key="3">
    <citation type="submission" date="2025-09" db="UniProtKB">
        <authorList>
            <consortium name="Ensembl"/>
        </authorList>
    </citation>
    <scope>IDENTIFICATION</scope>
    <source>
        <strain evidence="16">Thoroughbred</strain>
    </source>
</reference>